<evidence type="ECO:0000313" key="4">
    <source>
        <dbReference type="EMBL" id="KAJ9143285.1"/>
    </source>
</evidence>
<feature type="transmembrane region" description="Helical" evidence="2">
    <location>
        <begin position="402"/>
        <end position="425"/>
    </location>
</feature>
<gene>
    <name evidence="4" type="ORF">NKR19_g6866</name>
</gene>
<feature type="chain" id="PRO_5041276077" evidence="3">
    <location>
        <begin position="28"/>
        <end position="546"/>
    </location>
</feature>
<proteinExistence type="predicted"/>
<feature type="region of interest" description="Disordered" evidence="1">
    <location>
        <begin position="477"/>
        <end position="511"/>
    </location>
</feature>
<comment type="caution">
    <text evidence="4">The sequence shown here is derived from an EMBL/GenBank/DDBJ whole genome shotgun (WGS) entry which is preliminary data.</text>
</comment>
<feature type="region of interest" description="Disordered" evidence="1">
    <location>
        <begin position="369"/>
        <end position="396"/>
    </location>
</feature>
<feature type="region of interest" description="Disordered" evidence="1">
    <location>
        <begin position="435"/>
        <end position="457"/>
    </location>
</feature>
<dbReference type="Proteomes" id="UP001174691">
    <property type="component" value="Unassembled WGS sequence"/>
</dbReference>
<feature type="signal peptide" evidence="3">
    <location>
        <begin position="1"/>
        <end position="27"/>
    </location>
</feature>
<feature type="compositionally biased region" description="Low complexity" evidence="1">
    <location>
        <begin position="491"/>
        <end position="508"/>
    </location>
</feature>
<accession>A0AA38RVM4</accession>
<sequence length="546" mass="58769">MGFTSSSRSLFLQILTVFVATTQRSAASPAIATWWTERGPQLAVQNLTTLAIQYSACNSNGTPIYPVDQPFVLPTLTGYDPRNGTALTGVGWWDGNLKTTAASIWYQSDHGEIIQGLYQCDWSTGRFSSQSMRRISDDSPSVSNNTGLASIVLSSTAGYRVYFHDQDHAVNEIGYNPGTNKWGYREMISPERPVSNAIHAAFSGKTNISVVVPRDSENIEVSRYNSDTTWHLSSFPRPLAGNNITNTNSNADTISLNTTSAINFTLPFYGTPKGIGITIDSAFTRTVWYIGTDRNLYAAANIRFVWGLISNVSTLFWPQADEPNAPLGVTSDFASSQIRIYYFVNRTLTEIKFDKDGTWKQAHPVPAFNATADLAPPPGNSSSSGPSASSNPDPGLSSGAKAGIGVGVTLGVLAVAGVLGALFFFRRRAARASQHHPDAPEMENTALSPDTHPAAAAYDAHGNPIVYDPRYATPGSEVYGGSPPPGYVWEQKGAQQQGQGQVPQQLEGSEVPQELEGPRVMYELPDQGYSHELVGSGVAPKTEGGK</sequence>
<evidence type="ECO:0000313" key="5">
    <source>
        <dbReference type="Proteomes" id="UP001174691"/>
    </source>
</evidence>
<keyword evidence="2" id="KW-0812">Transmembrane</keyword>
<dbReference type="SUPFAM" id="SSF89372">
    <property type="entry name" value="Fucose-specific lectin"/>
    <property type="match status" value="1"/>
</dbReference>
<organism evidence="4 5">
    <name type="scientific">Coniochaeta hoffmannii</name>
    <dbReference type="NCBI Taxonomy" id="91930"/>
    <lineage>
        <taxon>Eukaryota</taxon>
        <taxon>Fungi</taxon>
        <taxon>Dikarya</taxon>
        <taxon>Ascomycota</taxon>
        <taxon>Pezizomycotina</taxon>
        <taxon>Sordariomycetes</taxon>
        <taxon>Sordariomycetidae</taxon>
        <taxon>Coniochaetales</taxon>
        <taxon>Coniochaetaceae</taxon>
        <taxon>Coniochaeta</taxon>
    </lineage>
</organism>
<name>A0AA38RVM4_9PEZI</name>
<dbReference type="AlphaFoldDB" id="A0AA38RVM4"/>
<evidence type="ECO:0000256" key="2">
    <source>
        <dbReference type="SAM" id="Phobius"/>
    </source>
</evidence>
<dbReference type="Gene3D" id="2.120.10.70">
    <property type="entry name" value="Fucose-specific lectin"/>
    <property type="match status" value="1"/>
</dbReference>
<keyword evidence="5" id="KW-1185">Reference proteome</keyword>
<evidence type="ECO:0000256" key="3">
    <source>
        <dbReference type="SAM" id="SignalP"/>
    </source>
</evidence>
<evidence type="ECO:0000256" key="1">
    <source>
        <dbReference type="SAM" id="MobiDB-lite"/>
    </source>
</evidence>
<dbReference type="EMBL" id="JANBVN010000112">
    <property type="protein sequence ID" value="KAJ9143285.1"/>
    <property type="molecule type" value="Genomic_DNA"/>
</dbReference>
<keyword evidence="2" id="KW-0472">Membrane</keyword>
<keyword evidence="3" id="KW-0732">Signal</keyword>
<keyword evidence="2" id="KW-1133">Transmembrane helix</keyword>
<protein>
    <submittedName>
        <fullName evidence="4">Protein crumbs 3</fullName>
    </submittedName>
</protein>
<feature type="compositionally biased region" description="Low complexity" evidence="1">
    <location>
        <begin position="380"/>
        <end position="392"/>
    </location>
</feature>
<reference evidence="4" key="1">
    <citation type="submission" date="2022-07" db="EMBL/GenBank/DDBJ databases">
        <title>Fungi with potential for degradation of polypropylene.</title>
        <authorList>
            <person name="Gostincar C."/>
        </authorList>
    </citation>
    <scope>NUCLEOTIDE SEQUENCE</scope>
    <source>
        <strain evidence="4">EXF-13287</strain>
    </source>
</reference>